<evidence type="ECO:0000313" key="2">
    <source>
        <dbReference type="Proteomes" id="UP001162131"/>
    </source>
</evidence>
<dbReference type="Proteomes" id="UP001162131">
    <property type="component" value="Unassembled WGS sequence"/>
</dbReference>
<proteinExistence type="predicted"/>
<evidence type="ECO:0000313" key="1">
    <source>
        <dbReference type="EMBL" id="CAG9316967.1"/>
    </source>
</evidence>
<protein>
    <submittedName>
        <fullName evidence="1">Uncharacterized protein</fullName>
    </submittedName>
</protein>
<gene>
    <name evidence="1" type="ORF">BSTOLATCC_MIC17594</name>
</gene>
<dbReference type="AlphaFoldDB" id="A0AAU9ITE1"/>
<reference evidence="1" key="1">
    <citation type="submission" date="2021-09" db="EMBL/GenBank/DDBJ databases">
        <authorList>
            <consortium name="AG Swart"/>
            <person name="Singh M."/>
            <person name="Singh A."/>
            <person name="Seah K."/>
            <person name="Emmerich C."/>
        </authorList>
    </citation>
    <scope>NUCLEOTIDE SEQUENCE</scope>
    <source>
        <strain evidence="1">ATCC30299</strain>
    </source>
</reference>
<sequence>MGSRGFFENILIIERINMEATCDLSWLFRGDFQRAFNLIDTSPACKSELIKFSNGNVWNCTEKITLSLLRKNEMPIYREIIGKCQADMDISKQLNIAPEDWIQHRIIDYEEHSDFLKYSVCAKVNGKIAGLVTAAPKASYPEKSFERARAREFWKKIDFIHKITSESLPFIFDMSNDNISNKKYVNPKEVLYASNLSILPEFRTARLTIYINAIVSALGYLNDMKFCYACSLDTRFPYWKKFNPWMVKTTYYGDLVVDGKRVFPRPHPNQVHTLLVLPLKSNLINPKL</sequence>
<comment type="caution">
    <text evidence="1">The sequence shown here is derived from an EMBL/GenBank/DDBJ whole genome shotgun (WGS) entry which is preliminary data.</text>
</comment>
<accession>A0AAU9ITE1</accession>
<name>A0AAU9ITE1_9CILI</name>
<keyword evidence="2" id="KW-1185">Reference proteome</keyword>
<organism evidence="1 2">
    <name type="scientific">Blepharisma stoltei</name>
    <dbReference type="NCBI Taxonomy" id="1481888"/>
    <lineage>
        <taxon>Eukaryota</taxon>
        <taxon>Sar</taxon>
        <taxon>Alveolata</taxon>
        <taxon>Ciliophora</taxon>
        <taxon>Postciliodesmatophora</taxon>
        <taxon>Heterotrichea</taxon>
        <taxon>Heterotrichida</taxon>
        <taxon>Blepharismidae</taxon>
        <taxon>Blepharisma</taxon>
    </lineage>
</organism>
<dbReference type="EMBL" id="CAJZBQ010000017">
    <property type="protein sequence ID" value="CAG9316967.1"/>
    <property type="molecule type" value="Genomic_DNA"/>
</dbReference>